<keyword evidence="2" id="KW-1185">Reference proteome</keyword>
<gene>
    <name evidence="1" type="ORF">SAMN05443550_11436</name>
</gene>
<dbReference type="Pfam" id="PF12294">
    <property type="entry name" value="DUF3626"/>
    <property type="match status" value="1"/>
</dbReference>
<reference evidence="1 2" key="1">
    <citation type="submission" date="2016-10" db="EMBL/GenBank/DDBJ databases">
        <authorList>
            <person name="de Groot N.N."/>
        </authorList>
    </citation>
    <scope>NUCLEOTIDE SEQUENCE [LARGE SCALE GENOMIC DNA]</scope>
    <source>
        <strain evidence="1 2">DSM 19033</strain>
    </source>
</reference>
<proteinExistence type="predicted"/>
<organism evidence="1 2">
    <name type="scientific">Pedobacter hartonius</name>
    <dbReference type="NCBI Taxonomy" id="425514"/>
    <lineage>
        <taxon>Bacteria</taxon>
        <taxon>Pseudomonadati</taxon>
        <taxon>Bacteroidota</taxon>
        <taxon>Sphingobacteriia</taxon>
        <taxon>Sphingobacteriales</taxon>
        <taxon>Sphingobacteriaceae</taxon>
        <taxon>Pedobacter</taxon>
    </lineage>
</organism>
<evidence type="ECO:0000313" key="2">
    <source>
        <dbReference type="Proteomes" id="UP000198850"/>
    </source>
</evidence>
<dbReference type="AlphaFoldDB" id="A0A1H4H809"/>
<protein>
    <submittedName>
        <fullName evidence="1">Uncharacterized protein</fullName>
    </submittedName>
</protein>
<accession>A0A1H4H809</accession>
<evidence type="ECO:0000313" key="1">
    <source>
        <dbReference type="EMBL" id="SEB17924.1"/>
    </source>
</evidence>
<dbReference type="OrthoDB" id="635547at2"/>
<name>A0A1H4H809_9SPHI</name>
<sequence length="122" mass="14369">MKQHVKHNCTYTDRDSFDVSDQQEYPQNHVANYHNLQRLILHLDVDKLKKLYEVSDGSYSASRTPEGYIEAQIHGDIVLVRDVEKMYIDNFELSSGHGYHRGIVEMYYKIFAEKSNIQLIFK</sequence>
<dbReference type="InterPro" id="IPR022074">
    <property type="entry name" value="DUF3626"/>
</dbReference>
<dbReference type="EMBL" id="FNRA01000014">
    <property type="protein sequence ID" value="SEB17924.1"/>
    <property type="molecule type" value="Genomic_DNA"/>
</dbReference>
<dbReference type="Proteomes" id="UP000198850">
    <property type="component" value="Unassembled WGS sequence"/>
</dbReference>